<evidence type="ECO:0000256" key="1">
    <source>
        <dbReference type="SAM" id="Phobius"/>
    </source>
</evidence>
<dbReference type="Proteomes" id="UP000307440">
    <property type="component" value="Unassembled WGS sequence"/>
</dbReference>
<sequence length="371" mass="41890">MSVGRPVTVKTGSTGCHAASPHNRRYPDTFTCCTSFETVCVGKPWSTAPCNFLIRCTTASAIALFYYDYVLTLTSEINWIWLSGSDFSWISLLFLTNRYINFLGYVPIFFDTFLTWKREDTMSSFQRCVALYTFHQVILLLTQVISGLIIIIRIYALYDRNKAILALLLVVGFAGVGYAAHHIVLFNISMGREKLPASLPVIRDSCILLAKHDQLTNIIITYVWLLVHSFLAFVLSLCKIIRHMRECGSVVLKVILRDDLAYFAIMCAMWLSVIFWHVSALEGTGDVVALRGLTLLLTNSFTSSLVSRLILNLRNPTLIQGYGQYRKQTLVQVGETHAVFTTIVDTAHYDSNSRHPGDVLSLRDRDQMSRS</sequence>
<keyword evidence="1" id="KW-0472">Membrane</keyword>
<evidence type="ECO:0000259" key="2">
    <source>
        <dbReference type="Pfam" id="PF20151"/>
    </source>
</evidence>
<feature type="transmembrane region" description="Helical" evidence="1">
    <location>
        <begin position="259"/>
        <end position="278"/>
    </location>
</feature>
<reference evidence="3 4" key="1">
    <citation type="journal article" date="2019" name="Nat. Ecol. Evol.">
        <title>Megaphylogeny resolves global patterns of mushroom evolution.</title>
        <authorList>
            <person name="Varga T."/>
            <person name="Krizsan K."/>
            <person name="Foldi C."/>
            <person name="Dima B."/>
            <person name="Sanchez-Garcia M."/>
            <person name="Sanchez-Ramirez S."/>
            <person name="Szollosi G.J."/>
            <person name="Szarkandi J.G."/>
            <person name="Papp V."/>
            <person name="Albert L."/>
            <person name="Andreopoulos W."/>
            <person name="Angelini C."/>
            <person name="Antonin V."/>
            <person name="Barry K.W."/>
            <person name="Bougher N.L."/>
            <person name="Buchanan P."/>
            <person name="Buyck B."/>
            <person name="Bense V."/>
            <person name="Catcheside P."/>
            <person name="Chovatia M."/>
            <person name="Cooper J."/>
            <person name="Damon W."/>
            <person name="Desjardin D."/>
            <person name="Finy P."/>
            <person name="Geml J."/>
            <person name="Haridas S."/>
            <person name="Hughes K."/>
            <person name="Justo A."/>
            <person name="Karasinski D."/>
            <person name="Kautmanova I."/>
            <person name="Kiss B."/>
            <person name="Kocsube S."/>
            <person name="Kotiranta H."/>
            <person name="LaButti K.M."/>
            <person name="Lechner B.E."/>
            <person name="Liimatainen K."/>
            <person name="Lipzen A."/>
            <person name="Lukacs Z."/>
            <person name="Mihaltcheva S."/>
            <person name="Morgado L.N."/>
            <person name="Niskanen T."/>
            <person name="Noordeloos M.E."/>
            <person name="Ohm R.A."/>
            <person name="Ortiz-Santana B."/>
            <person name="Ovrebo C."/>
            <person name="Racz N."/>
            <person name="Riley R."/>
            <person name="Savchenko A."/>
            <person name="Shiryaev A."/>
            <person name="Soop K."/>
            <person name="Spirin V."/>
            <person name="Szebenyi C."/>
            <person name="Tomsovsky M."/>
            <person name="Tulloss R.E."/>
            <person name="Uehling J."/>
            <person name="Grigoriev I.V."/>
            <person name="Vagvolgyi C."/>
            <person name="Papp T."/>
            <person name="Martin F.M."/>
            <person name="Miettinen O."/>
            <person name="Hibbett D.S."/>
            <person name="Nagy L.G."/>
        </authorList>
    </citation>
    <scope>NUCLEOTIDE SEQUENCE [LARGE SCALE GENOMIC DNA]</scope>
    <source>
        <strain evidence="3 4">CBS 121175</strain>
    </source>
</reference>
<dbReference type="OrthoDB" id="2745134at2759"/>
<dbReference type="EMBL" id="ML210276">
    <property type="protein sequence ID" value="TFK21157.1"/>
    <property type="molecule type" value="Genomic_DNA"/>
</dbReference>
<gene>
    <name evidence="3" type="ORF">FA15DRAFT_758872</name>
</gene>
<accession>A0A5C3KM87</accession>
<keyword evidence="1" id="KW-1133">Transmembrane helix</keyword>
<dbReference type="InterPro" id="IPR045340">
    <property type="entry name" value="DUF6533"/>
</dbReference>
<keyword evidence="4" id="KW-1185">Reference proteome</keyword>
<organism evidence="3 4">
    <name type="scientific">Coprinopsis marcescibilis</name>
    <name type="common">Agaric fungus</name>
    <name type="synonym">Psathyrella marcescibilis</name>
    <dbReference type="NCBI Taxonomy" id="230819"/>
    <lineage>
        <taxon>Eukaryota</taxon>
        <taxon>Fungi</taxon>
        <taxon>Dikarya</taxon>
        <taxon>Basidiomycota</taxon>
        <taxon>Agaricomycotina</taxon>
        <taxon>Agaricomycetes</taxon>
        <taxon>Agaricomycetidae</taxon>
        <taxon>Agaricales</taxon>
        <taxon>Agaricineae</taxon>
        <taxon>Psathyrellaceae</taxon>
        <taxon>Coprinopsis</taxon>
    </lineage>
</organism>
<evidence type="ECO:0000313" key="3">
    <source>
        <dbReference type="EMBL" id="TFK21157.1"/>
    </source>
</evidence>
<feature type="transmembrane region" description="Helical" evidence="1">
    <location>
        <begin position="218"/>
        <end position="238"/>
    </location>
</feature>
<keyword evidence="1" id="KW-0812">Transmembrane</keyword>
<evidence type="ECO:0000313" key="4">
    <source>
        <dbReference type="Proteomes" id="UP000307440"/>
    </source>
</evidence>
<proteinExistence type="predicted"/>
<feature type="transmembrane region" description="Helical" evidence="1">
    <location>
        <begin position="130"/>
        <end position="152"/>
    </location>
</feature>
<feature type="transmembrane region" description="Helical" evidence="1">
    <location>
        <begin position="164"/>
        <end position="188"/>
    </location>
</feature>
<dbReference type="AlphaFoldDB" id="A0A5C3KM87"/>
<feature type="transmembrane region" description="Helical" evidence="1">
    <location>
        <begin position="290"/>
        <end position="311"/>
    </location>
</feature>
<dbReference type="Pfam" id="PF20151">
    <property type="entry name" value="DUF6533"/>
    <property type="match status" value="1"/>
</dbReference>
<name>A0A5C3KM87_COPMA</name>
<protein>
    <recommendedName>
        <fullName evidence="2">DUF6533 domain-containing protein</fullName>
    </recommendedName>
</protein>
<feature type="transmembrane region" description="Helical" evidence="1">
    <location>
        <begin position="89"/>
        <end position="110"/>
    </location>
</feature>
<feature type="domain" description="DUF6533" evidence="2">
    <location>
        <begin position="56"/>
        <end position="100"/>
    </location>
</feature>